<dbReference type="Pfam" id="PF00171">
    <property type="entry name" value="Aldedh"/>
    <property type="match status" value="1"/>
</dbReference>
<comment type="caution">
    <text evidence="5">The sequence shown here is derived from an EMBL/GenBank/DDBJ whole genome shotgun (WGS) entry which is preliminary data.</text>
</comment>
<evidence type="ECO:0000256" key="3">
    <source>
        <dbReference type="PIRNR" id="PIRNR036492"/>
    </source>
</evidence>
<dbReference type="InterPro" id="IPR015590">
    <property type="entry name" value="Aldehyde_DH_dom"/>
</dbReference>
<sequence length="477" mass="51696">MKKAKLFINGDWCDPVSSDEVLTIRNPATGETVGEVASAGKEDVQKAIDGASEALEGWARLTAKKRSELLYKWYQLILDHQEELAHCITKEMGKPYKEAQGEVVYAAGFVEWYAEEGKRVYGETIPAGDQDKRILVLKQPVGVVAAITPWNFPAAMITRKIAPALAAGCTVVIKPSSDTPLTAVRLMELAQEAGFPRGVIQLTPGSASAFSETCMKDERVRKVTFTGSTEVGKILMEQGSEQLKKLSLELGGHAPLIVFDDADLDKAVAGVVGSKFRNAGQTCVCANRVYVQEGIYEPFIERFAQEVQKLKVGNGEEEGVDIGPLINEDAYEKVDQHVQDAVKHGATVVCGGSGSTSSGTYFYEPTILKNVSQSMIIMNEETFGPVAPIQSFKTQEEAVELANHSPYGLAAYFFTENLARGMRVAEGLEYGIVGWNDGLPAAAQAPFGGWKESGIGREGGRQGIEAFLETKYVSIHL</sequence>
<dbReference type="InterPro" id="IPR010102">
    <property type="entry name" value="Succ_semiAld_DH"/>
</dbReference>
<evidence type="ECO:0000256" key="1">
    <source>
        <dbReference type="ARBA" id="ARBA00009986"/>
    </source>
</evidence>
<dbReference type="InterPro" id="IPR012394">
    <property type="entry name" value="Aldehyde_DH_NAD(P)"/>
</dbReference>
<dbReference type="InterPro" id="IPR016163">
    <property type="entry name" value="Ald_DH_C"/>
</dbReference>
<dbReference type="SUPFAM" id="SSF53720">
    <property type="entry name" value="ALDH-like"/>
    <property type="match status" value="1"/>
</dbReference>
<dbReference type="InterPro" id="IPR016162">
    <property type="entry name" value="Ald_DH_N"/>
</dbReference>
<name>A0ABT9VZJ0_9BACI</name>
<dbReference type="Proteomes" id="UP001235840">
    <property type="component" value="Unassembled WGS sequence"/>
</dbReference>
<evidence type="ECO:0000313" key="5">
    <source>
        <dbReference type="EMBL" id="MDQ0166416.1"/>
    </source>
</evidence>
<dbReference type="RefSeq" id="WP_307394597.1">
    <property type="nucleotide sequence ID" value="NZ_BAAADK010000020.1"/>
</dbReference>
<dbReference type="EMBL" id="JAUSTY010000008">
    <property type="protein sequence ID" value="MDQ0166416.1"/>
    <property type="molecule type" value="Genomic_DNA"/>
</dbReference>
<dbReference type="GO" id="GO:0036243">
    <property type="term" value="F:succinate-semialdehyde dehydrogenase (NADP+) activity"/>
    <property type="evidence" value="ECO:0007669"/>
    <property type="project" value="UniProtKB-EC"/>
</dbReference>
<keyword evidence="6" id="KW-1185">Reference proteome</keyword>
<dbReference type="InterPro" id="IPR050740">
    <property type="entry name" value="Aldehyde_DH_Superfamily"/>
</dbReference>
<evidence type="ECO:0000256" key="2">
    <source>
        <dbReference type="ARBA" id="ARBA00023002"/>
    </source>
</evidence>
<evidence type="ECO:0000259" key="4">
    <source>
        <dbReference type="Pfam" id="PF00171"/>
    </source>
</evidence>
<reference evidence="5 6" key="1">
    <citation type="submission" date="2023-07" db="EMBL/GenBank/DDBJ databases">
        <title>Genomic Encyclopedia of Type Strains, Phase IV (KMG-IV): sequencing the most valuable type-strain genomes for metagenomic binning, comparative biology and taxonomic classification.</title>
        <authorList>
            <person name="Goeker M."/>
        </authorList>
    </citation>
    <scope>NUCLEOTIDE SEQUENCE [LARGE SCALE GENOMIC DNA]</scope>
    <source>
        <strain evidence="5 6">DSM 12751</strain>
    </source>
</reference>
<dbReference type="PROSITE" id="PS00070">
    <property type="entry name" value="ALDEHYDE_DEHYDR_CYS"/>
    <property type="match status" value="1"/>
</dbReference>
<dbReference type="Gene3D" id="3.40.309.10">
    <property type="entry name" value="Aldehyde Dehydrogenase, Chain A, domain 2"/>
    <property type="match status" value="1"/>
</dbReference>
<dbReference type="InterPro" id="IPR016161">
    <property type="entry name" value="Ald_DH/histidinol_DH"/>
</dbReference>
<dbReference type="Gene3D" id="3.40.605.10">
    <property type="entry name" value="Aldehyde Dehydrogenase, Chain A, domain 1"/>
    <property type="match status" value="1"/>
</dbReference>
<comment type="similarity">
    <text evidence="1 3">Belongs to the aldehyde dehydrogenase family.</text>
</comment>
<proteinExistence type="inferred from homology"/>
<gene>
    <name evidence="5" type="ORF">J2S11_002320</name>
</gene>
<dbReference type="PANTHER" id="PTHR43353">
    <property type="entry name" value="SUCCINATE-SEMIALDEHYDE DEHYDROGENASE, MITOCHONDRIAL"/>
    <property type="match status" value="1"/>
</dbReference>
<dbReference type="InterPro" id="IPR016160">
    <property type="entry name" value="Ald_DH_CS_CYS"/>
</dbReference>
<accession>A0ABT9VZJ0</accession>
<dbReference type="PIRSF" id="PIRSF036492">
    <property type="entry name" value="ALDH"/>
    <property type="match status" value="1"/>
</dbReference>
<dbReference type="CDD" id="cd07103">
    <property type="entry name" value="ALDH_F5_SSADH_GabD"/>
    <property type="match status" value="1"/>
</dbReference>
<organism evidence="5 6">
    <name type="scientific">Caldalkalibacillus horti</name>
    <dbReference type="NCBI Taxonomy" id="77523"/>
    <lineage>
        <taxon>Bacteria</taxon>
        <taxon>Bacillati</taxon>
        <taxon>Bacillota</taxon>
        <taxon>Bacilli</taxon>
        <taxon>Bacillales</taxon>
        <taxon>Bacillaceae</taxon>
        <taxon>Caldalkalibacillus</taxon>
    </lineage>
</organism>
<dbReference type="PANTHER" id="PTHR43353:SF5">
    <property type="entry name" value="SUCCINATE-SEMIALDEHYDE DEHYDROGENASE, MITOCHONDRIAL"/>
    <property type="match status" value="1"/>
</dbReference>
<evidence type="ECO:0000313" key="6">
    <source>
        <dbReference type="Proteomes" id="UP001235840"/>
    </source>
</evidence>
<dbReference type="NCBIfam" id="TIGR01780">
    <property type="entry name" value="SSADH"/>
    <property type="match status" value="1"/>
</dbReference>
<protein>
    <recommendedName>
        <fullName evidence="3">Aldehyde dehydrogenase</fullName>
    </recommendedName>
</protein>
<feature type="domain" description="Aldehyde dehydrogenase" evidence="4">
    <location>
        <begin position="20"/>
        <end position="473"/>
    </location>
</feature>
<keyword evidence="2 3" id="KW-0560">Oxidoreductase</keyword>
<dbReference type="GO" id="GO:0102810">
    <property type="term" value="F:glutarate-semialdehyde dehydrogenase (NADP+) activity"/>
    <property type="evidence" value="ECO:0007669"/>
    <property type="project" value="UniProtKB-EC"/>
</dbReference>